<reference evidence="2 3" key="1">
    <citation type="journal article" date="2019" name="Int. J. Syst. Evol. Microbiol.">
        <title>The Global Catalogue of Microorganisms (GCM) 10K type strain sequencing project: providing services to taxonomists for standard genome sequencing and annotation.</title>
        <authorList>
            <consortium name="The Broad Institute Genomics Platform"/>
            <consortium name="The Broad Institute Genome Sequencing Center for Infectious Disease"/>
            <person name="Wu L."/>
            <person name="Ma J."/>
        </authorList>
    </citation>
    <scope>NUCLEOTIDE SEQUENCE [LARGE SCALE GENOMIC DNA]</scope>
    <source>
        <strain evidence="2 3">JCM 15591</strain>
    </source>
</reference>
<evidence type="ECO:0000313" key="3">
    <source>
        <dbReference type="Proteomes" id="UP001501475"/>
    </source>
</evidence>
<evidence type="ECO:0008006" key="4">
    <source>
        <dbReference type="Google" id="ProtNLM"/>
    </source>
</evidence>
<feature type="compositionally biased region" description="Basic and acidic residues" evidence="1">
    <location>
        <begin position="74"/>
        <end position="102"/>
    </location>
</feature>
<accession>A0ABN2KIR3</accession>
<sequence length="112" mass="11810">MSKLSFLAGAAAGYVLGARAGTQRYEQIKTQATKLWSSDPVQTKVAQATEAAKTKAAPFVADVVSDAAKTTAQKLRDVRGGDDEHLPETLHRGTDGKLHAEHNFGPGPGKLP</sequence>
<protein>
    <recommendedName>
        <fullName evidence="4">YtxH domain-containing protein</fullName>
    </recommendedName>
</protein>
<evidence type="ECO:0000256" key="1">
    <source>
        <dbReference type="SAM" id="MobiDB-lite"/>
    </source>
</evidence>
<gene>
    <name evidence="2" type="ORF">GCM10009810_15850</name>
</gene>
<proteinExistence type="predicted"/>
<dbReference type="EMBL" id="BAAAPN010000041">
    <property type="protein sequence ID" value="GAA1757216.1"/>
    <property type="molecule type" value="Genomic_DNA"/>
</dbReference>
<comment type="caution">
    <text evidence="2">The sequence shown here is derived from an EMBL/GenBank/DDBJ whole genome shotgun (WGS) entry which is preliminary data.</text>
</comment>
<feature type="region of interest" description="Disordered" evidence="1">
    <location>
        <begin position="74"/>
        <end position="112"/>
    </location>
</feature>
<evidence type="ECO:0000313" key="2">
    <source>
        <dbReference type="EMBL" id="GAA1757216.1"/>
    </source>
</evidence>
<name>A0ABN2KIR3_9MICO</name>
<dbReference type="Proteomes" id="UP001501475">
    <property type="component" value="Unassembled WGS sequence"/>
</dbReference>
<dbReference type="RefSeq" id="WP_344064504.1">
    <property type="nucleotide sequence ID" value="NZ_BAAAPN010000041.1"/>
</dbReference>
<keyword evidence="3" id="KW-1185">Reference proteome</keyword>
<organism evidence="2 3">
    <name type="scientific">Nostocoides vanveenii</name>
    <dbReference type="NCBI Taxonomy" id="330835"/>
    <lineage>
        <taxon>Bacteria</taxon>
        <taxon>Bacillati</taxon>
        <taxon>Actinomycetota</taxon>
        <taxon>Actinomycetes</taxon>
        <taxon>Micrococcales</taxon>
        <taxon>Intrasporangiaceae</taxon>
        <taxon>Nostocoides</taxon>
    </lineage>
</organism>